<dbReference type="AlphaFoldDB" id="A0A1F4UJW9"/>
<accession>A0A1F4UJW9</accession>
<evidence type="ECO:0000313" key="1">
    <source>
        <dbReference type="EMBL" id="OGC45261.1"/>
    </source>
</evidence>
<reference evidence="1 2" key="1">
    <citation type="journal article" date="2016" name="Nat. Commun.">
        <title>Thousands of microbial genomes shed light on interconnected biogeochemical processes in an aquifer system.</title>
        <authorList>
            <person name="Anantharaman K."/>
            <person name="Brown C.T."/>
            <person name="Hug L.A."/>
            <person name="Sharon I."/>
            <person name="Castelle C.J."/>
            <person name="Probst A.J."/>
            <person name="Thomas B.C."/>
            <person name="Singh A."/>
            <person name="Wilkins M.J."/>
            <person name="Karaoz U."/>
            <person name="Brodie E.L."/>
            <person name="Williams K.H."/>
            <person name="Hubbard S.S."/>
            <person name="Banfield J.F."/>
        </authorList>
    </citation>
    <scope>NUCLEOTIDE SEQUENCE [LARGE SCALE GENOMIC DNA]</scope>
</reference>
<proteinExistence type="predicted"/>
<dbReference type="Proteomes" id="UP000178615">
    <property type="component" value="Unassembled WGS sequence"/>
</dbReference>
<evidence type="ECO:0000313" key="2">
    <source>
        <dbReference type="Proteomes" id="UP000178615"/>
    </source>
</evidence>
<gene>
    <name evidence="1" type="ORF">A2V49_01525</name>
</gene>
<protein>
    <submittedName>
        <fullName evidence="1">Uncharacterized protein</fullName>
    </submittedName>
</protein>
<sequence length="107" mass="12135">MKTTVTHKTTINKAMAKVNTYFDGMTKRSFPKGIRIHNPIKKWDGSKMTFSITVKKGFFISVTTNGSVIVSSKDVTFSLGLPDLIKKFSSEEEIKNFIEKELHELFS</sequence>
<dbReference type="EMBL" id="MEUV01000045">
    <property type="protein sequence ID" value="OGC45261.1"/>
    <property type="molecule type" value="Genomic_DNA"/>
</dbReference>
<name>A0A1F4UJW9_UNCKA</name>
<organism evidence="1 2">
    <name type="scientific">candidate division WWE3 bacterium RBG_19FT_COMBO_34_6</name>
    <dbReference type="NCBI Taxonomy" id="1802612"/>
    <lineage>
        <taxon>Bacteria</taxon>
        <taxon>Katanobacteria</taxon>
    </lineage>
</organism>
<comment type="caution">
    <text evidence="1">The sequence shown here is derived from an EMBL/GenBank/DDBJ whole genome shotgun (WGS) entry which is preliminary data.</text>
</comment>